<dbReference type="AlphaFoldDB" id="A0A2B7WV94"/>
<dbReference type="PRINTS" id="PR00081">
    <property type="entry name" value="GDHRDH"/>
</dbReference>
<dbReference type="GO" id="GO:0005783">
    <property type="term" value="C:endoplasmic reticulum"/>
    <property type="evidence" value="ECO:0007669"/>
    <property type="project" value="TreeGrafter"/>
</dbReference>
<comment type="similarity">
    <text evidence="1 4">Belongs to the short-chain dehydrogenases/reductases (SDR) family.</text>
</comment>
<evidence type="ECO:0000256" key="3">
    <source>
        <dbReference type="ARBA" id="ARBA00023002"/>
    </source>
</evidence>
<dbReference type="OrthoDB" id="4196652at2759"/>
<proteinExistence type="inferred from homology"/>
<dbReference type="PRINTS" id="PR00080">
    <property type="entry name" value="SDRFAMILY"/>
</dbReference>
<dbReference type="PROSITE" id="PS00061">
    <property type="entry name" value="ADH_SHORT"/>
    <property type="match status" value="1"/>
</dbReference>
<dbReference type="EMBL" id="PDNC01000081">
    <property type="protein sequence ID" value="PGH00726.1"/>
    <property type="molecule type" value="Genomic_DNA"/>
</dbReference>
<keyword evidence="6" id="KW-1185">Reference proteome</keyword>
<dbReference type="InterPro" id="IPR036291">
    <property type="entry name" value="NAD(P)-bd_dom_sf"/>
</dbReference>
<evidence type="ECO:0000256" key="1">
    <source>
        <dbReference type="ARBA" id="ARBA00006484"/>
    </source>
</evidence>
<dbReference type="GO" id="GO:0019433">
    <property type="term" value="P:triglyceride catabolic process"/>
    <property type="evidence" value="ECO:0007669"/>
    <property type="project" value="TreeGrafter"/>
</dbReference>
<evidence type="ECO:0000313" key="6">
    <source>
        <dbReference type="Proteomes" id="UP000224080"/>
    </source>
</evidence>
<dbReference type="GO" id="GO:0006654">
    <property type="term" value="P:phosphatidic acid biosynthetic process"/>
    <property type="evidence" value="ECO:0007669"/>
    <property type="project" value="TreeGrafter"/>
</dbReference>
<organism evidence="5 6">
    <name type="scientific">Blastomyces parvus</name>
    <dbReference type="NCBI Taxonomy" id="2060905"/>
    <lineage>
        <taxon>Eukaryota</taxon>
        <taxon>Fungi</taxon>
        <taxon>Dikarya</taxon>
        <taxon>Ascomycota</taxon>
        <taxon>Pezizomycotina</taxon>
        <taxon>Eurotiomycetes</taxon>
        <taxon>Eurotiomycetidae</taxon>
        <taxon>Onygenales</taxon>
        <taxon>Ajellomycetaceae</taxon>
        <taxon>Blastomyces</taxon>
    </lineage>
</organism>
<name>A0A2B7WV94_9EURO</name>
<evidence type="ECO:0000313" key="5">
    <source>
        <dbReference type="EMBL" id="PGH00726.1"/>
    </source>
</evidence>
<dbReference type="Gene3D" id="3.40.50.720">
    <property type="entry name" value="NAD(P)-binding Rossmann-like Domain"/>
    <property type="match status" value="1"/>
</dbReference>
<reference evidence="5 6" key="1">
    <citation type="submission" date="2017-10" db="EMBL/GenBank/DDBJ databases">
        <title>Comparative genomics in systemic dimorphic fungi from Ajellomycetaceae.</title>
        <authorList>
            <person name="Munoz J.F."/>
            <person name="Mcewen J.G."/>
            <person name="Clay O.K."/>
            <person name="Cuomo C.A."/>
        </authorList>
    </citation>
    <scope>NUCLEOTIDE SEQUENCE [LARGE SCALE GENOMIC DNA]</scope>
    <source>
        <strain evidence="5 6">UAMH130</strain>
    </source>
</reference>
<comment type="caution">
    <text evidence="5">The sequence shown here is derived from an EMBL/GenBank/DDBJ whole genome shotgun (WGS) entry which is preliminary data.</text>
</comment>
<dbReference type="GO" id="GO:0004806">
    <property type="term" value="F:triacylglycerol lipase activity"/>
    <property type="evidence" value="ECO:0007669"/>
    <property type="project" value="TreeGrafter"/>
</dbReference>
<dbReference type="GO" id="GO:0000140">
    <property type="term" value="F:acylglycerone-phosphate reductase (NADP+) activity"/>
    <property type="evidence" value="ECO:0007669"/>
    <property type="project" value="TreeGrafter"/>
</dbReference>
<evidence type="ECO:0000256" key="4">
    <source>
        <dbReference type="RuleBase" id="RU000363"/>
    </source>
</evidence>
<dbReference type="GO" id="GO:0005811">
    <property type="term" value="C:lipid droplet"/>
    <property type="evidence" value="ECO:0007669"/>
    <property type="project" value="TreeGrafter"/>
</dbReference>
<dbReference type="Proteomes" id="UP000224080">
    <property type="component" value="Unassembled WGS sequence"/>
</dbReference>
<dbReference type="InterPro" id="IPR020904">
    <property type="entry name" value="Sc_DH/Rdtase_CS"/>
</dbReference>
<keyword evidence="3" id="KW-0560">Oxidoreductase</keyword>
<dbReference type="SUPFAM" id="SSF51735">
    <property type="entry name" value="NAD(P)-binding Rossmann-fold domains"/>
    <property type="match status" value="1"/>
</dbReference>
<dbReference type="Pfam" id="PF00106">
    <property type="entry name" value="adh_short"/>
    <property type="match status" value="1"/>
</dbReference>
<dbReference type="PANTHER" id="PTHR44169">
    <property type="entry name" value="NADPH-DEPENDENT 1-ACYLDIHYDROXYACETONE PHOSPHATE REDUCTASE"/>
    <property type="match status" value="1"/>
</dbReference>
<dbReference type="STRING" id="2060905.A0A2B7WV94"/>
<keyword evidence="2" id="KW-0521">NADP</keyword>
<protein>
    <submittedName>
        <fullName evidence="5">Uncharacterized protein</fullName>
    </submittedName>
</protein>
<dbReference type="CDD" id="cd05374">
    <property type="entry name" value="17beta-HSD-like_SDR_c"/>
    <property type="match status" value="1"/>
</dbReference>
<evidence type="ECO:0000256" key="2">
    <source>
        <dbReference type="ARBA" id="ARBA00022857"/>
    </source>
</evidence>
<dbReference type="PANTHER" id="PTHR44169:SF3">
    <property type="entry name" value="SHORT-CHAIN DEHYDROGENASE SRDE"/>
    <property type="match status" value="1"/>
</dbReference>
<accession>A0A2B7WV94</accession>
<dbReference type="InterPro" id="IPR002347">
    <property type="entry name" value="SDR_fam"/>
</dbReference>
<gene>
    <name evidence="5" type="ORF">GX51_05607</name>
</gene>
<sequence length="280" mass="30046">MSIPKRTVMITGCSDGGLGAALAIAFHNAGLEVYATARNPAKMAVVASHGIKTLPLDVLSASSIAACVEKLPSLDILVNNAGAGYHMPMSDMDIDEAKKLFDLNVWAHIAVTKAMLPLLIRSRGMVVNHTSSSSVAALPFQGAYNASKAAMSMFSDTLRLELRPFDIRVVNVKTGTVTSRFFDNKIHTTSLPKDSLYQPAKSIAEKVMGSEGSKGAEGTEPEVWADQVVKDLLKSKPPMTVWRGAQASLISWGTILPACLLDLMARQMTGFDEVERLVRG</sequence>